<feature type="transmembrane region" description="Helical" evidence="2">
    <location>
        <begin position="370"/>
        <end position="391"/>
    </location>
</feature>
<evidence type="ECO:0000256" key="2">
    <source>
        <dbReference type="SAM" id="Phobius"/>
    </source>
</evidence>
<feature type="transmembrane region" description="Helical" evidence="2">
    <location>
        <begin position="43"/>
        <end position="63"/>
    </location>
</feature>
<feature type="region of interest" description="Disordered" evidence="1">
    <location>
        <begin position="1"/>
        <end position="20"/>
    </location>
</feature>
<dbReference type="InterPro" id="IPR053001">
    <property type="entry name" value="MNNG_permease-like"/>
</dbReference>
<feature type="domain" description="DUF3533" evidence="3">
    <location>
        <begin position="50"/>
        <end position="435"/>
    </location>
</feature>
<proteinExistence type="predicted"/>
<dbReference type="GO" id="GO:0016020">
    <property type="term" value="C:membrane"/>
    <property type="evidence" value="ECO:0007669"/>
    <property type="project" value="TreeGrafter"/>
</dbReference>
<dbReference type="PANTHER" id="PTHR34814:SF1">
    <property type="entry name" value="NITROSOGUANIDINE RESISTANCE PROTEIN SNG1"/>
    <property type="match status" value="1"/>
</dbReference>
<keyword evidence="5" id="KW-1185">Reference proteome</keyword>
<accession>A0A1Y2B924</accession>
<dbReference type="Proteomes" id="UP000193986">
    <property type="component" value="Unassembled WGS sequence"/>
</dbReference>
<sequence length="472" mass="51776">MGGKADSPSIKSMFTSRTGPDGSERYGFFAPELANARKEWAKVTAIAFTMITVCMFGLLSIYFGSYYQQIPRAAHFSVQIIDLDSIASPYGSVAHPAILGPAVRQAASTALGSEPHLGWYEADTATLQNFRLTETGQGLDAYEYGMKIVTDQDVWAVIIVNANATSGAWSAITSGTEWDPSGAITFIYEEARNFYGTDQYVSRLTTDLLTSATGSAATTLASQVLALGNASAVLGSAAQGSISGAFAYNLVTIHPFDQLAGIPATTVGTIYLIIFTFLISGSWNNLGLPIIQDKLALGSEIAIKILVPLGAYLWLSLHYSLVSLAFLVDFTRKFGKGGFVVYWMADWITMSALGFVMETFFLWLGPWFSFFLVFWVVLNVSVAFLSIADAADFYRYGYILPVWNLVDMAKSIIFATKNHLAQNFAVNIGWMLVWMIILTVTVVVQRRKKEAVRMKAKWEEMKRLDGERGKAL</sequence>
<evidence type="ECO:0000313" key="4">
    <source>
        <dbReference type="EMBL" id="ORY31254.1"/>
    </source>
</evidence>
<protein>
    <recommendedName>
        <fullName evidence="3">DUF3533 domain-containing protein</fullName>
    </recommendedName>
</protein>
<dbReference type="AlphaFoldDB" id="A0A1Y2B924"/>
<dbReference type="PANTHER" id="PTHR34814">
    <property type="entry name" value="NITROSOGUANIDINE RESISTANCE PROTEIN SNG1"/>
    <property type="match status" value="1"/>
</dbReference>
<keyword evidence="2" id="KW-1133">Transmembrane helix</keyword>
<feature type="compositionally biased region" description="Polar residues" evidence="1">
    <location>
        <begin position="9"/>
        <end position="18"/>
    </location>
</feature>
<feature type="transmembrane region" description="Helical" evidence="2">
    <location>
        <begin position="398"/>
        <end position="416"/>
    </location>
</feature>
<evidence type="ECO:0000256" key="1">
    <source>
        <dbReference type="SAM" id="MobiDB-lite"/>
    </source>
</evidence>
<keyword evidence="2" id="KW-0812">Transmembrane</keyword>
<dbReference type="STRING" id="71784.A0A1Y2B924"/>
<name>A0A1Y2B924_9TREE</name>
<feature type="transmembrane region" description="Helical" evidence="2">
    <location>
        <begin position="259"/>
        <end position="281"/>
    </location>
</feature>
<keyword evidence="2" id="KW-0472">Membrane</keyword>
<feature type="transmembrane region" description="Helical" evidence="2">
    <location>
        <begin position="428"/>
        <end position="445"/>
    </location>
</feature>
<dbReference type="InParanoid" id="A0A1Y2B924"/>
<dbReference type="Pfam" id="PF12051">
    <property type="entry name" value="DUF3533"/>
    <property type="match status" value="1"/>
</dbReference>
<dbReference type="EMBL" id="MCFC01000016">
    <property type="protein sequence ID" value="ORY31254.1"/>
    <property type="molecule type" value="Genomic_DNA"/>
</dbReference>
<gene>
    <name evidence="4" type="ORF">BCR39DRAFT_527136</name>
</gene>
<comment type="caution">
    <text evidence="4">The sequence shown here is derived from an EMBL/GenBank/DDBJ whole genome shotgun (WGS) entry which is preliminary data.</text>
</comment>
<feature type="transmembrane region" description="Helical" evidence="2">
    <location>
        <begin position="340"/>
        <end position="364"/>
    </location>
</feature>
<evidence type="ECO:0000313" key="5">
    <source>
        <dbReference type="Proteomes" id="UP000193986"/>
    </source>
</evidence>
<evidence type="ECO:0000259" key="3">
    <source>
        <dbReference type="Pfam" id="PF12051"/>
    </source>
</evidence>
<organism evidence="4 5">
    <name type="scientific">Naematelia encephala</name>
    <dbReference type="NCBI Taxonomy" id="71784"/>
    <lineage>
        <taxon>Eukaryota</taxon>
        <taxon>Fungi</taxon>
        <taxon>Dikarya</taxon>
        <taxon>Basidiomycota</taxon>
        <taxon>Agaricomycotina</taxon>
        <taxon>Tremellomycetes</taxon>
        <taxon>Tremellales</taxon>
        <taxon>Naemateliaceae</taxon>
        <taxon>Naematelia</taxon>
    </lineage>
</organism>
<dbReference type="InterPro" id="IPR022703">
    <property type="entry name" value="DUF3533"/>
</dbReference>
<dbReference type="OrthoDB" id="2140105at2759"/>
<feature type="transmembrane region" description="Helical" evidence="2">
    <location>
        <begin position="301"/>
        <end position="328"/>
    </location>
</feature>
<reference evidence="4 5" key="1">
    <citation type="submission" date="2016-07" db="EMBL/GenBank/DDBJ databases">
        <title>Pervasive Adenine N6-methylation of Active Genes in Fungi.</title>
        <authorList>
            <consortium name="DOE Joint Genome Institute"/>
            <person name="Mondo S.J."/>
            <person name="Dannebaum R.O."/>
            <person name="Kuo R.C."/>
            <person name="Labutti K."/>
            <person name="Haridas S."/>
            <person name="Kuo A."/>
            <person name="Salamov A."/>
            <person name="Ahrendt S.R."/>
            <person name="Lipzen A."/>
            <person name="Sullivan W."/>
            <person name="Andreopoulos W.B."/>
            <person name="Clum A."/>
            <person name="Lindquist E."/>
            <person name="Daum C."/>
            <person name="Ramamoorthy G.K."/>
            <person name="Gryganskyi A."/>
            <person name="Culley D."/>
            <person name="Magnuson J.K."/>
            <person name="James T.Y."/>
            <person name="O'Malley M.A."/>
            <person name="Stajich J.E."/>
            <person name="Spatafora J.W."/>
            <person name="Visel A."/>
            <person name="Grigoriev I.V."/>
        </authorList>
    </citation>
    <scope>NUCLEOTIDE SEQUENCE [LARGE SCALE GENOMIC DNA]</scope>
    <source>
        <strain evidence="4 5">68-887.2</strain>
    </source>
</reference>